<keyword evidence="4" id="KW-1185">Reference proteome</keyword>
<dbReference type="GO" id="GO:0003887">
    <property type="term" value="F:DNA-directed DNA polymerase activity"/>
    <property type="evidence" value="ECO:0007669"/>
    <property type="project" value="InterPro"/>
</dbReference>
<evidence type="ECO:0000256" key="1">
    <source>
        <dbReference type="ARBA" id="ARBA00023109"/>
    </source>
</evidence>
<keyword evidence="1" id="KW-0235">DNA replication</keyword>
<sequence length="687" mass="80103">MSEERKYRFFAADLEATGLLWDMVKQGDEKKLHNFCAIEIKDHKFQNIEMFHPHDKKGRDELQKFIEHPDHIFLIHNAYTYDVHALELFGFDTSKMKVIDTLPLSWYLHHDRDRHGLEWWGEEFGVPKPKIDNWEDLTQEEYDHRVIEDCKIQRLLWMKLCTEFGEMYKIKTQKDVYEHFAFKYIQFKSKQLSEQMKNKWKFNVEEGQKLFDELEAEIAERTEKLKSVMPKVPKYAKRKPPAKPFKANGELSATGEKWKKLCEEHGYEFGTYKGEILELTKYEEPNPASSAQVKAWLTSLGWEPMTFEYKREADGKTRAIPQVNKKNSGGLVCESVSMLAEEVEEVSALEGLGIVKHRFAMVKGWLENHEDGFLIAQAGGFTNTLRLKHRQLVNMPSGRVPYGMRLRGLLEAREGCILTGADLSSLENRWKFHHQYPLDPDYVEAQMSDDFDPHLALAEMAGLLTADDVNFYKLFESGYTIPDECYTDELKRRIKKAEEDEEWKHSEIKRIAKIRGIGKNGNYALQYGSGVETLARTAKITKKQATKLKEGYDKLNWTIPVIAKAQRVKDFKHGRFLYNRENKIWYPLKAEKDRFSTLIQGSGSYTLDLWIMKFFQIRKKAIASGRIKFANLLGQFHDEKIIESSIEDAEEIKKMIQEAIVLVNKSLKLTVELTCDIKQGNDYSEIH</sequence>
<dbReference type="InterPro" id="IPR001098">
    <property type="entry name" value="DNA-dir_DNA_pol_A_palm_dom"/>
</dbReference>
<dbReference type="EMBL" id="MH746814">
    <property type="protein sequence ID" value="AYD82314.1"/>
    <property type="molecule type" value="Genomic_DNA"/>
</dbReference>
<accession>A0A386KDD9</accession>
<dbReference type="GO" id="GO:0003677">
    <property type="term" value="F:DNA binding"/>
    <property type="evidence" value="ECO:0007669"/>
    <property type="project" value="InterPro"/>
</dbReference>
<dbReference type="Gene3D" id="3.30.420.10">
    <property type="entry name" value="Ribonuclease H-like superfamily/Ribonuclease H"/>
    <property type="match status" value="1"/>
</dbReference>
<gene>
    <name evidence="3" type="ORF">Aci05_068</name>
</gene>
<reference evidence="3 4" key="1">
    <citation type="submission" date="2018-08" db="EMBL/GenBank/DDBJ databases">
        <title>Complete genome sequence of five Acinetobacter baumannii phages from Abidjan, Cote d'Ivoire.</title>
        <authorList>
            <person name="Essoh C."/>
            <person name="Vernadet J.-P."/>
            <person name="Vergnaud G."/>
            <person name="Resch G."/>
            <person name="Pourcel C."/>
        </authorList>
    </citation>
    <scope>NUCLEOTIDE SEQUENCE [LARGE SCALE GENOMIC DNA]</scope>
</reference>
<protein>
    <submittedName>
        <fullName evidence="3">DNA polymerase</fullName>
    </submittedName>
</protein>
<dbReference type="InterPro" id="IPR036397">
    <property type="entry name" value="RNaseH_sf"/>
</dbReference>
<dbReference type="SMART" id="SM00482">
    <property type="entry name" value="POLAc"/>
    <property type="match status" value="1"/>
</dbReference>
<dbReference type="GO" id="GO:0006260">
    <property type="term" value="P:DNA replication"/>
    <property type="evidence" value="ECO:0007669"/>
    <property type="project" value="InterPro"/>
</dbReference>
<dbReference type="InterPro" id="IPR012337">
    <property type="entry name" value="RNaseH-like_sf"/>
</dbReference>
<name>A0A386KDD9_9CAUD</name>
<organism evidence="3 4">
    <name type="scientific">Acinetobacter phage vB_AbaM_B09_Aci05</name>
    <dbReference type="NCBI Taxonomy" id="2315458"/>
    <lineage>
        <taxon>Viruses</taxon>
        <taxon>Duplodnaviria</taxon>
        <taxon>Heunggongvirae</taxon>
        <taxon>Uroviricota</taxon>
        <taxon>Caudoviricetes</taxon>
        <taxon>Saclayvirus</taxon>
        <taxon>Saclayvirus Aci05</taxon>
    </lineage>
</organism>
<feature type="domain" description="DNA-directed DNA polymerase family A palm" evidence="2">
    <location>
        <begin position="403"/>
        <end position="648"/>
    </location>
</feature>
<dbReference type="InterPro" id="IPR043502">
    <property type="entry name" value="DNA/RNA_pol_sf"/>
</dbReference>
<dbReference type="Gene3D" id="3.30.70.370">
    <property type="match status" value="1"/>
</dbReference>
<dbReference type="SUPFAM" id="SSF56672">
    <property type="entry name" value="DNA/RNA polymerases"/>
    <property type="match status" value="1"/>
</dbReference>
<proteinExistence type="predicted"/>
<evidence type="ECO:0000313" key="3">
    <source>
        <dbReference type="EMBL" id="AYD82314.1"/>
    </source>
</evidence>
<evidence type="ECO:0000313" key="4">
    <source>
        <dbReference type="Proteomes" id="UP000269940"/>
    </source>
</evidence>
<dbReference type="Proteomes" id="UP000269940">
    <property type="component" value="Segment"/>
</dbReference>
<keyword evidence="1" id="KW-1194">Viral DNA replication</keyword>
<evidence type="ECO:0000259" key="2">
    <source>
        <dbReference type="SMART" id="SM00482"/>
    </source>
</evidence>
<dbReference type="SUPFAM" id="SSF53098">
    <property type="entry name" value="Ribonuclease H-like"/>
    <property type="match status" value="1"/>
</dbReference>
<dbReference type="Pfam" id="PF00476">
    <property type="entry name" value="DNA_pol_A"/>
    <property type="match status" value="1"/>
</dbReference>
<dbReference type="Gene3D" id="1.10.150.20">
    <property type="entry name" value="5' to 3' exonuclease, C-terminal subdomain"/>
    <property type="match status" value="1"/>
</dbReference>
<dbReference type="GO" id="GO:0039693">
    <property type="term" value="P:viral DNA genome replication"/>
    <property type="evidence" value="ECO:0007669"/>
    <property type="project" value="UniProtKB-KW"/>
</dbReference>